<reference evidence="3 4" key="1">
    <citation type="journal article" date="2015" name="Sci. Rep.">
        <title>Genome of the facultative scuticociliatosis pathogen Pseudocohnilembus persalinus provides insight into its virulence through horizontal gene transfer.</title>
        <authorList>
            <person name="Xiong J."/>
            <person name="Wang G."/>
            <person name="Cheng J."/>
            <person name="Tian M."/>
            <person name="Pan X."/>
            <person name="Warren A."/>
            <person name="Jiang C."/>
            <person name="Yuan D."/>
            <person name="Miao W."/>
        </authorList>
    </citation>
    <scope>NUCLEOTIDE SEQUENCE [LARGE SCALE GENOMIC DNA]</scope>
    <source>
        <strain evidence="3">36N120E</strain>
    </source>
</reference>
<comment type="caution">
    <text evidence="3">The sequence shown here is derived from an EMBL/GenBank/DDBJ whole genome shotgun (WGS) entry which is preliminary data.</text>
</comment>
<keyword evidence="2" id="KW-0812">Transmembrane</keyword>
<evidence type="ECO:0000256" key="2">
    <source>
        <dbReference type="SAM" id="Phobius"/>
    </source>
</evidence>
<evidence type="ECO:0000313" key="3">
    <source>
        <dbReference type="EMBL" id="KRX10305.1"/>
    </source>
</evidence>
<feature type="region of interest" description="Disordered" evidence="1">
    <location>
        <begin position="110"/>
        <end position="131"/>
    </location>
</feature>
<evidence type="ECO:0000256" key="1">
    <source>
        <dbReference type="SAM" id="MobiDB-lite"/>
    </source>
</evidence>
<keyword evidence="4" id="KW-1185">Reference proteome</keyword>
<name>A0A0V0R722_PSEPJ</name>
<sequence>MCKSLCACCCKCLPCCAVIFFFGFVLNLILFIISSTETSFVNWEREFKDGEVKIFREDKELFKDSKVATMIATIAYLGFTIASVFWIIYREKRAKQNKVVMGTNVYQMQQDDADASQRRVSGPTPQPQNQF</sequence>
<keyword evidence="2" id="KW-0472">Membrane</keyword>
<organism evidence="3 4">
    <name type="scientific">Pseudocohnilembus persalinus</name>
    <name type="common">Ciliate</name>
    <dbReference type="NCBI Taxonomy" id="266149"/>
    <lineage>
        <taxon>Eukaryota</taxon>
        <taxon>Sar</taxon>
        <taxon>Alveolata</taxon>
        <taxon>Ciliophora</taxon>
        <taxon>Intramacronucleata</taxon>
        <taxon>Oligohymenophorea</taxon>
        <taxon>Scuticociliatia</taxon>
        <taxon>Philasterida</taxon>
        <taxon>Pseudocohnilembidae</taxon>
        <taxon>Pseudocohnilembus</taxon>
    </lineage>
</organism>
<dbReference type="EMBL" id="LDAU01000032">
    <property type="protein sequence ID" value="KRX10305.1"/>
    <property type="molecule type" value="Genomic_DNA"/>
</dbReference>
<keyword evidence="2" id="KW-1133">Transmembrane helix</keyword>
<feature type="transmembrane region" description="Helical" evidence="2">
    <location>
        <begin position="67"/>
        <end position="89"/>
    </location>
</feature>
<evidence type="ECO:0000313" key="4">
    <source>
        <dbReference type="Proteomes" id="UP000054937"/>
    </source>
</evidence>
<accession>A0A0V0R722</accession>
<dbReference type="InParanoid" id="A0A0V0R722"/>
<dbReference type="AlphaFoldDB" id="A0A0V0R722"/>
<protein>
    <submittedName>
        <fullName evidence="3">Uncharacterized protein</fullName>
    </submittedName>
</protein>
<gene>
    <name evidence="3" type="ORF">PPERSA_09689</name>
</gene>
<feature type="transmembrane region" description="Helical" evidence="2">
    <location>
        <begin position="12"/>
        <end position="33"/>
    </location>
</feature>
<dbReference type="Proteomes" id="UP000054937">
    <property type="component" value="Unassembled WGS sequence"/>
</dbReference>
<proteinExistence type="predicted"/>